<keyword evidence="1" id="KW-0472">Membrane</keyword>
<organism evidence="2 3">
    <name type="scientific">Rotaria magnacalcarata</name>
    <dbReference type="NCBI Taxonomy" id="392030"/>
    <lineage>
        <taxon>Eukaryota</taxon>
        <taxon>Metazoa</taxon>
        <taxon>Spiralia</taxon>
        <taxon>Gnathifera</taxon>
        <taxon>Rotifera</taxon>
        <taxon>Eurotatoria</taxon>
        <taxon>Bdelloidea</taxon>
        <taxon>Philodinida</taxon>
        <taxon>Philodinidae</taxon>
        <taxon>Rotaria</taxon>
    </lineage>
</organism>
<evidence type="ECO:0000256" key="1">
    <source>
        <dbReference type="SAM" id="Phobius"/>
    </source>
</evidence>
<proteinExistence type="predicted"/>
<feature type="non-terminal residue" evidence="2">
    <location>
        <position position="141"/>
    </location>
</feature>
<comment type="caution">
    <text evidence="2">The sequence shown here is derived from an EMBL/GenBank/DDBJ whole genome shotgun (WGS) entry which is preliminary data.</text>
</comment>
<feature type="transmembrane region" description="Helical" evidence="1">
    <location>
        <begin position="119"/>
        <end position="138"/>
    </location>
</feature>
<dbReference type="Proteomes" id="UP000663824">
    <property type="component" value="Unassembled WGS sequence"/>
</dbReference>
<feature type="transmembrane region" description="Helical" evidence="1">
    <location>
        <begin position="59"/>
        <end position="80"/>
    </location>
</feature>
<feature type="non-terminal residue" evidence="2">
    <location>
        <position position="1"/>
    </location>
</feature>
<gene>
    <name evidence="2" type="ORF">MBJ925_LOCUS14339</name>
</gene>
<feature type="transmembrane region" description="Helical" evidence="1">
    <location>
        <begin position="86"/>
        <end position="107"/>
    </location>
</feature>
<sequence>IERTVLLFTPTIELNHESTVLVDVREEVILVFDVVNDTFLIVAPVLVTGFVDVPEVDELVVVTLIVGPALVVVAVLIVGAPDVEELVVVTFVVVVGAVEEFAFDVVSETLVIVLDVAPVVEKMLVDVLVVVFVAIVVLDEV</sequence>
<reference evidence="2" key="1">
    <citation type="submission" date="2021-02" db="EMBL/GenBank/DDBJ databases">
        <authorList>
            <person name="Nowell W R."/>
        </authorList>
    </citation>
    <scope>NUCLEOTIDE SEQUENCE</scope>
</reference>
<dbReference type="AlphaFoldDB" id="A0A816QBN6"/>
<keyword evidence="1" id="KW-1133">Transmembrane helix</keyword>
<name>A0A816QBN6_9BILA</name>
<evidence type="ECO:0000313" key="2">
    <source>
        <dbReference type="EMBL" id="CAF2057976.1"/>
    </source>
</evidence>
<protein>
    <submittedName>
        <fullName evidence="2">Uncharacterized protein</fullName>
    </submittedName>
</protein>
<feature type="transmembrane region" description="Helical" evidence="1">
    <location>
        <begin position="28"/>
        <end position="47"/>
    </location>
</feature>
<dbReference type="EMBL" id="CAJNRE010006693">
    <property type="protein sequence ID" value="CAF2057976.1"/>
    <property type="molecule type" value="Genomic_DNA"/>
</dbReference>
<accession>A0A816QBN6</accession>
<evidence type="ECO:0000313" key="3">
    <source>
        <dbReference type="Proteomes" id="UP000663824"/>
    </source>
</evidence>
<keyword evidence="1" id="KW-0812">Transmembrane</keyword>